<dbReference type="InterPro" id="IPR036866">
    <property type="entry name" value="RibonucZ/Hydroxyglut_hydro"/>
</dbReference>
<evidence type="ECO:0000256" key="4">
    <source>
        <dbReference type="ARBA" id="ARBA00023204"/>
    </source>
</evidence>
<dbReference type="EMBL" id="AP028213">
    <property type="protein sequence ID" value="BEI89496.1"/>
    <property type="molecule type" value="Genomic_DNA"/>
</dbReference>
<dbReference type="GO" id="GO:0036297">
    <property type="term" value="P:interstrand cross-link repair"/>
    <property type="evidence" value="ECO:0007669"/>
    <property type="project" value="TreeGrafter"/>
</dbReference>
<dbReference type="Gene3D" id="3.40.50.12650">
    <property type="match status" value="1"/>
</dbReference>
<sequence length="769" mass="85381">MVPRKKPPLSTSKNSSLLDFFGRAGGTGSSEARKGKRKADAGSAADPVVISDEDEPARKQPRSLPSGVERLCSSPEEDEAEEVLISECIMCGMRLPRDRASAEAHVNACIDADGDPPKPGPPNTGRPKLDPSKPAKDPLAQPSPASSPEVVLLSPEPSPRKVSSPRNLSPKAKGKEHHKTPRPITSVTHSLRTELPRTELPPPGKANAFSVLMSGNKDKETWDEVDQPKNVPGRRRPAPFYKILTGMPIAVDAFCYGAIPGVNAYFLTHNHSDHYTNLSKYWRHGPIYCSETTANLVVLMLGVEPQWVHGIPDNERFTIPNTGGVTVTLIEANHCPGSSIFLFEGRQTAHAGDSSFRSPFVGTKRIFRYLHCGDFRACPKHVLHPAVARAPLDAIYLDTTYLNPQYCFPPQPLVIKACAELAKKIAFEGVDIKPKIEEAEAAGDPGLEAEISGELEMLPHEENMKPEIEDEHIQPDIDELCPEEEYPPDYDDMGDIDPDIDQEDLKLDSEPDVTPDIKPDVKPHPAAMAYGILERSVSMMEGWLKKHPSKEGQESKPKGRVLVLVGTYSIGKERIVKAIARALDSKIYADERKRSIIGAQDDPELHAMMGDDPRECQVHIVPLWNVQRERAQSYLEMLQPHFERVLAFRPTGWTFRAPAGANTVPDVDFVIKRDQARGFSDVSLQPMRGSSRQFMIFGVPYSEHSSFFELTCFSLSTPGDAKIIATVNVHSERSRQAMRKWFEKWAAEKARRKERGQAAVVAFRDENYW</sequence>
<evidence type="ECO:0000313" key="8">
    <source>
        <dbReference type="EMBL" id="BEI89496.1"/>
    </source>
</evidence>
<feature type="compositionally biased region" description="Basic and acidic residues" evidence="6">
    <location>
        <begin position="127"/>
        <end position="136"/>
    </location>
</feature>
<dbReference type="GO" id="GO:0006303">
    <property type="term" value="P:double-strand break repair via nonhomologous end joining"/>
    <property type="evidence" value="ECO:0007669"/>
    <property type="project" value="TreeGrafter"/>
</dbReference>
<comment type="similarity">
    <text evidence="2">Belongs to the DNA repair metallo-beta-lactamase (DRMBL) family.</text>
</comment>
<dbReference type="GO" id="GO:0003684">
    <property type="term" value="F:damaged DNA binding"/>
    <property type="evidence" value="ECO:0007669"/>
    <property type="project" value="TreeGrafter"/>
</dbReference>
<evidence type="ECO:0000256" key="5">
    <source>
        <dbReference type="ARBA" id="ARBA00023242"/>
    </source>
</evidence>
<dbReference type="KEGG" id="ccac:CcaHIS019_0208580"/>
<dbReference type="PANTHER" id="PTHR23240:SF6">
    <property type="entry name" value="DNA CROSS-LINK REPAIR 1A PROTEIN"/>
    <property type="match status" value="1"/>
</dbReference>
<evidence type="ECO:0000256" key="3">
    <source>
        <dbReference type="ARBA" id="ARBA00022763"/>
    </source>
</evidence>
<dbReference type="SUPFAM" id="SSF56281">
    <property type="entry name" value="Metallo-hydrolase/oxidoreductase"/>
    <property type="match status" value="1"/>
</dbReference>
<evidence type="ECO:0000256" key="2">
    <source>
        <dbReference type="ARBA" id="ARBA00010304"/>
    </source>
</evidence>
<protein>
    <recommendedName>
        <fullName evidence="7">Metallo-beta-lactamase domain-containing protein</fullName>
    </recommendedName>
</protein>
<gene>
    <name evidence="8" type="primary">pso2</name>
    <name evidence="8" type="ORF">CcaverHIS019_0208580</name>
</gene>
<dbReference type="CDD" id="cd16273">
    <property type="entry name" value="SNM1A-1C-like_MBL-fold"/>
    <property type="match status" value="1"/>
</dbReference>
<dbReference type="InterPro" id="IPR011084">
    <property type="entry name" value="DRMBL"/>
</dbReference>
<keyword evidence="5" id="KW-0539">Nucleus</keyword>
<proteinExistence type="inferred from homology"/>
<evidence type="ECO:0000256" key="6">
    <source>
        <dbReference type="SAM" id="MobiDB-lite"/>
    </source>
</evidence>
<dbReference type="RefSeq" id="XP_060454762.1">
    <property type="nucleotide sequence ID" value="XM_060597917.1"/>
</dbReference>
<feature type="region of interest" description="Disordered" evidence="6">
    <location>
        <begin position="1"/>
        <end position="79"/>
    </location>
</feature>
<accession>A0AA48L069</accession>
<dbReference type="AlphaFoldDB" id="A0AA48L069"/>
<keyword evidence="3" id="KW-0227">DNA damage</keyword>
<evidence type="ECO:0000313" key="9">
    <source>
        <dbReference type="Proteomes" id="UP001233271"/>
    </source>
</evidence>
<comment type="subcellular location">
    <subcellularLocation>
        <location evidence="1">Nucleus</location>
    </subcellularLocation>
</comment>
<dbReference type="GO" id="GO:0035312">
    <property type="term" value="F:5'-3' DNA exonuclease activity"/>
    <property type="evidence" value="ECO:0007669"/>
    <property type="project" value="TreeGrafter"/>
</dbReference>
<feature type="domain" description="Metallo-beta-lactamase" evidence="7">
    <location>
        <begin position="98"/>
        <end position="406"/>
    </location>
</feature>
<dbReference type="GO" id="GO:0005634">
    <property type="term" value="C:nucleus"/>
    <property type="evidence" value="ECO:0007669"/>
    <property type="project" value="UniProtKB-SubCell"/>
</dbReference>
<name>A0AA48L069_9TREE</name>
<dbReference type="Gene3D" id="3.60.15.10">
    <property type="entry name" value="Ribonuclease Z/Hydroxyacylglutathione hydrolase-like"/>
    <property type="match status" value="1"/>
</dbReference>
<dbReference type="FunFam" id="3.40.50.12650:FF:000007">
    <property type="entry name" value="DNA cross-link repair 1A protein, variant"/>
    <property type="match status" value="1"/>
</dbReference>
<evidence type="ECO:0000259" key="7">
    <source>
        <dbReference type="SMART" id="SM00849"/>
    </source>
</evidence>
<dbReference type="PANTHER" id="PTHR23240">
    <property type="entry name" value="DNA CROSS-LINK REPAIR PROTEIN PSO2/SNM1-RELATED"/>
    <property type="match status" value="1"/>
</dbReference>
<dbReference type="InterPro" id="IPR001279">
    <property type="entry name" value="Metallo-B-lactamas"/>
</dbReference>
<dbReference type="GeneID" id="85493367"/>
<dbReference type="Pfam" id="PF12706">
    <property type="entry name" value="Lactamase_B_2"/>
    <property type="match status" value="1"/>
</dbReference>
<dbReference type="Pfam" id="PF07522">
    <property type="entry name" value="DRMBL"/>
    <property type="match status" value="1"/>
</dbReference>
<keyword evidence="4" id="KW-0234">DNA repair</keyword>
<evidence type="ECO:0000256" key="1">
    <source>
        <dbReference type="ARBA" id="ARBA00004123"/>
    </source>
</evidence>
<dbReference type="SMART" id="SM00849">
    <property type="entry name" value="Lactamase_B"/>
    <property type="match status" value="1"/>
</dbReference>
<reference evidence="8" key="1">
    <citation type="journal article" date="2023" name="BMC Genomics">
        <title>Chromosome-level genome assemblies of Cutaneotrichosporon spp. (Trichosporonales, Basidiomycota) reveal imbalanced evolution between nucleotide sequences and chromosome synteny.</title>
        <authorList>
            <person name="Kobayashi Y."/>
            <person name="Kayamori A."/>
            <person name="Aoki K."/>
            <person name="Shiwa Y."/>
            <person name="Matsutani M."/>
            <person name="Fujita N."/>
            <person name="Sugita T."/>
            <person name="Iwasaki W."/>
            <person name="Tanaka N."/>
            <person name="Takashima M."/>
        </authorList>
    </citation>
    <scope>NUCLEOTIDE SEQUENCE</scope>
    <source>
        <strain evidence="8">HIS019</strain>
    </source>
</reference>
<feature type="region of interest" description="Disordered" evidence="6">
    <location>
        <begin position="109"/>
        <end position="206"/>
    </location>
</feature>
<dbReference type="Proteomes" id="UP001233271">
    <property type="component" value="Chromosome 2"/>
</dbReference>
<keyword evidence="9" id="KW-1185">Reference proteome</keyword>
<organism evidence="8 9">
    <name type="scientific">Cutaneotrichosporon cavernicola</name>
    <dbReference type="NCBI Taxonomy" id="279322"/>
    <lineage>
        <taxon>Eukaryota</taxon>
        <taxon>Fungi</taxon>
        <taxon>Dikarya</taxon>
        <taxon>Basidiomycota</taxon>
        <taxon>Agaricomycotina</taxon>
        <taxon>Tremellomycetes</taxon>
        <taxon>Trichosporonales</taxon>
        <taxon>Trichosporonaceae</taxon>
        <taxon>Cutaneotrichosporon</taxon>
    </lineage>
</organism>
<feature type="compositionally biased region" description="Basic residues" evidence="6">
    <location>
        <begin position="172"/>
        <end position="181"/>
    </location>
</feature>